<keyword evidence="3 5" id="KW-1133">Transmembrane helix</keyword>
<evidence type="ECO:0000256" key="2">
    <source>
        <dbReference type="ARBA" id="ARBA00022692"/>
    </source>
</evidence>
<dbReference type="OrthoDB" id="8778085at2"/>
<proteinExistence type="predicted"/>
<dbReference type="InterPro" id="IPR019109">
    <property type="entry name" value="MamF_MmsF"/>
</dbReference>
<name>A0A4R6ED58_9RHOO</name>
<dbReference type="Pfam" id="PF09685">
    <property type="entry name" value="MamF_MmsF"/>
    <property type="match status" value="1"/>
</dbReference>
<feature type="transmembrane region" description="Helical" evidence="5">
    <location>
        <begin position="93"/>
        <end position="115"/>
    </location>
</feature>
<gene>
    <name evidence="6" type="ORF">C7389_10261</name>
</gene>
<keyword evidence="4 5" id="KW-0472">Membrane</keyword>
<organism evidence="6 7">
    <name type="scientific">Azoarcus indigens</name>
    <dbReference type="NCBI Taxonomy" id="29545"/>
    <lineage>
        <taxon>Bacteria</taxon>
        <taxon>Pseudomonadati</taxon>
        <taxon>Pseudomonadota</taxon>
        <taxon>Betaproteobacteria</taxon>
        <taxon>Rhodocyclales</taxon>
        <taxon>Zoogloeaceae</taxon>
        <taxon>Azoarcus</taxon>
    </lineage>
</organism>
<evidence type="ECO:0000256" key="1">
    <source>
        <dbReference type="ARBA" id="ARBA00004141"/>
    </source>
</evidence>
<evidence type="ECO:0000313" key="7">
    <source>
        <dbReference type="Proteomes" id="UP000295129"/>
    </source>
</evidence>
<dbReference type="AlphaFoldDB" id="A0A4R6ED58"/>
<evidence type="ECO:0000256" key="5">
    <source>
        <dbReference type="SAM" id="Phobius"/>
    </source>
</evidence>
<feature type="transmembrane region" description="Helical" evidence="5">
    <location>
        <begin position="20"/>
        <end position="46"/>
    </location>
</feature>
<evidence type="ECO:0000256" key="3">
    <source>
        <dbReference type="ARBA" id="ARBA00022989"/>
    </source>
</evidence>
<comment type="caution">
    <text evidence="6">The sequence shown here is derived from an EMBL/GenBank/DDBJ whole genome shotgun (WGS) entry which is preliminary data.</text>
</comment>
<protein>
    <recommendedName>
        <fullName evidence="8">Tic20 family protein</fullName>
    </recommendedName>
</protein>
<reference evidence="6 7" key="1">
    <citation type="submission" date="2019-03" db="EMBL/GenBank/DDBJ databases">
        <title>Genomic Encyclopedia of Type Strains, Phase IV (KMG-IV): sequencing the most valuable type-strain genomes for metagenomic binning, comparative biology and taxonomic classification.</title>
        <authorList>
            <person name="Goeker M."/>
        </authorList>
    </citation>
    <scope>NUCLEOTIDE SEQUENCE [LARGE SCALE GENOMIC DNA]</scope>
    <source>
        <strain evidence="6 7">DSM 12121</strain>
    </source>
</reference>
<evidence type="ECO:0000313" key="6">
    <source>
        <dbReference type="EMBL" id="TDN56126.1"/>
    </source>
</evidence>
<dbReference type="EMBL" id="SNVV01000002">
    <property type="protein sequence ID" value="TDN56126.1"/>
    <property type="molecule type" value="Genomic_DNA"/>
</dbReference>
<evidence type="ECO:0008006" key="8">
    <source>
        <dbReference type="Google" id="ProtNLM"/>
    </source>
</evidence>
<accession>A0A4R6ED58</accession>
<keyword evidence="2 5" id="KW-0812">Transmembrane</keyword>
<sequence>MPPPQPDLLKENIPGPPLAIAAEALFLVNLMLLPGVGFLLLALLWLAKRNHPSPLVRNHLQQTMAVSLRGGAILVGLSAAVFLLGGFSNPWSWVIGVLYFVCVHATLILFGVVGLNQAMLRRPYRYPLLGPRLPA</sequence>
<keyword evidence="7" id="KW-1185">Reference proteome</keyword>
<dbReference type="Proteomes" id="UP000295129">
    <property type="component" value="Unassembled WGS sequence"/>
</dbReference>
<evidence type="ECO:0000256" key="4">
    <source>
        <dbReference type="ARBA" id="ARBA00023136"/>
    </source>
</evidence>
<feature type="transmembrane region" description="Helical" evidence="5">
    <location>
        <begin position="66"/>
        <end position="87"/>
    </location>
</feature>
<comment type="subcellular location">
    <subcellularLocation>
        <location evidence="1">Membrane</location>
        <topology evidence="1">Multi-pass membrane protein</topology>
    </subcellularLocation>
</comment>
<dbReference type="RefSeq" id="WP_133588321.1">
    <property type="nucleotide sequence ID" value="NZ_SNVV01000002.1"/>
</dbReference>